<dbReference type="InterPro" id="IPR048056">
    <property type="entry name" value="AUP1_CUE"/>
</dbReference>
<dbReference type="GO" id="GO:0036503">
    <property type="term" value="P:ERAD pathway"/>
    <property type="evidence" value="ECO:0007669"/>
    <property type="project" value="InterPro"/>
</dbReference>
<dbReference type="GO" id="GO:0043130">
    <property type="term" value="F:ubiquitin binding"/>
    <property type="evidence" value="ECO:0007669"/>
    <property type="project" value="InterPro"/>
</dbReference>
<keyword evidence="3" id="KW-0551">Lipid droplet</keyword>
<evidence type="ECO:0000259" key="11">
    <source>
        <dbReference type="PROSITE" id="PS51140"/>
    </source>
</evidence>
<dbReference type="SMART" id="SM00563">
    <property type="entry name" value="PlsC"/>
    <property type="match status" value="1"/>
</dbReference>
<feature type="region of interest" description="Disordered" evidence="9">
    <location>
        <begin position="440"/>
        <end position="484"/>
    </location>
</feature>
<evidence type="ECO:0000256" key="5">
    <source>
        <dbReference type="ARBA" id="ARBA00023136"/>
    </source>
</evidence>
<evidence type="ECO:0000256" key="4">
    <source>
        <dbReference type="ARBA" id="ARBA00022824"/>
    </source>
</evidence>
<sequence>PRMLIKEKYANFNQISTQSKPTKPKLSLYNGPSQKHVSKVLGKEISCPKKVESPVQTKINNFFPHVEMRSFSNRARPNTPAKPEAESQFFRMTKLADDYDDDNLLDDWIQCQSVGSLFGFLIYFPFGVLLFFLRLLILIPAYTFVSFCAHHEALKRRILSHLSVVFGVTYEERSKKECNNEPCSVYISNHVTAFDGIVFYLANGCIAPAKPSFPSVVCSLFGLFGVPSQISQDDMVSLLKRKMHNSEKSLVLYPECATTNGKKGMLRFSSFAFCINDVVYPVAVQVSRPPFLSILPSVLDSTLISDLFWILFTPYTKYSFRYLPSVRKQEGEEVEHFAKRTQELIASTLDLTITNFLLSDKVELIKRQRIDRETARRRREGAGGRAFNRRILSMADQVKEILPHVPLNVIIADLRRTRSVDITIANILVGSVLFTPEPVPEPVSARPSTSASSGSSPFSQLSLKASGPTTTVFPSDFHKKTDDRQMSLQERKARFLDNARRAYIEKRGLKIPGYNC</sequence>
<accession>A0AA88IE11</accession>
<evidence type="ECO:0000256" key="6">
    <source>
        <dbReference type="ARBA" id="ARBA00035634"/>
    </source>
</evidence>
<evidence type="ECO:0000313" key="12">
    <source>
        <dbReference type="EMBL" id="KAK2727523.1"/>
    </source>
</evidence>
<keyword evidence="13" id="KW-1185">Reference proteome</keyword>
<dbReference type="GO" id="GO:0016746">
    <property type="term" value="F:acyltransferase activity"/>
    <property type="evidence" value="ECO:0007669"/>
    <property type="project" value="InterPro"/>
</dbReference>
<dbReference type="GO" id="GO:0005789">
    <property type="term" value="C:endoplasmic reticulum membrane"/>
    <property type="evidence" value="ECO:0007669"/>
    <property type="project" value="UniProtKB-SubCell"/>
</dbReference>
<gene>
    <name evidence="12" type="ORF">QYM36_008117</name>
</gene>
<dbReference type="GO" id="GO:0005811">
    <property type="term" value="C:lipid droplet"/>
    <property type="evidence" value="ECO:0007669"/>
    <property type="project" value="UniProtKB-SubCell"/>
</dbReference>
<dbReference type="Pfam" id="PF02845">
    <property type="entry name" value="CUE"/>
    <property type="match status" value="1"/>
</dbReference>
<dbReference type="CDD" id="cd14420">
    <property type="entry name" value="CUE_AUP1"/>
    <property type="match status" value="1"/>
</dbReference>
<proteinExistence type="inferred from homology"/>
<comment type="subcellular location">
    <subcellularLocation>
        <location evidence="1">Endoplasmic reticulum membrane</location>
        <topology evidence="1">Peripheral membrane protein</topology>
    </subcellularLocation>
    <subcellularLocation>
        <location evidence="2">Lipid droplet</location>
    </subcellularLocation>
</comment>
<keyword evidence="10" id="KW-0812">Transmembrane</keyword>
<dbReference type="Gene3D" id="1.10.8.10">
    <property type="entry name" value="DNA helicase RuvA subunit, C-terminal domain"/>
    <property type="match status" value="1"/>
</dbReference>
<keyword evidence="4" id="KW-0256">Endoplasmic reticulum</keyword>
<evidence type="ECO:0000256" key="8">
    <source>
        <dbReference type="ARBA" id="ARBA00035713"/>
    </source>
</evidence>
<evidence type="ECO:0000313" key="13">
    <source>
        <dbReference type="Proteomes" id="UP001187531"/>
    </source>
</evidence>
<dbReference type="SUPFAM" id="SSF69593">
    <property type="entry name" value="Glycerol-3-phosphate (1)-acyltransferase"/>
    <property type="match status" value="1"/>
</dbReference>
<keyword evidence="5 10" id="KW-0472">Membrane</keyword>
<feature type="non-terminal residue" evidence="12">
    <location>
        <position position="1"/>
    </location>
</feature>
<dbReference type="PANTHER" id="PTHR15486:SF96">
    <property type="entry name" value="LIPID DROPLET-REGULATING VLDL ASSEMBLY FACTOR AUP1"/>
    <property type="match status" value="1"/>
</dbReference>
<feature type="transmembrane region" description="Helical" evidence="10">
    <location>
        <begin position="120"/>
        <end position="145"/>
    </location>
</feature>
<protein>
    <recommendedName>
        <fullName evidence="7">Lipid droplet-regulating VLDL assembly factor AUP1</fullName>
    </recommendedName>
    <alternativeName>
        <fullName evidence="8">Ancient ubiquitous protein 1</fullName>
    </alternativeName>
</protein>
<dbReference type="EMBL" id="JAVRJZ010000001">
    <property type="protein sequence ID" value="KAK2727523.1"/>
    <property type="molecule type" value="Genomic_DNA"/>
</dbReference>
<evidence type="ECO:0000256" key="10">
    <source>
        <dbReference type="SAM" id="Phobius"/>
    </source>
</evidence>
<dbReference type="Proteomes" id="UP001187531">
    <property type="component" value="Unassembled WGS sequence"/>
</dbReference>
<organism evidence="12 13">
    <name type="scientific">Artemia franciscana</name>
    <name type="common">Brine shrimp</name>
    <name type="synonym">Artemia sanfranciscana</name>
    <dbReference type="NCBI Taxonomy" id="6661"/>
    <lineage>
        <taxon>Eukaryota</taxon>
        <taxon>Metazoa</taxon>
        <taxon>Ecdysozoa</taxon>
        <taxon>Arthropoda</taxon>
        <taxon>Crustacea</taxon>
        <taxon>Branchiopoda</taxon>
        <taxon>Anostraca</taxon>
        <taxon>Artemiidae</taxon>
        <taxon>Artemia</taxon>
    </lineage>
</organism>
<keyword evidence="10" id="KW-1133">Transmembrane helix</keyword>
<comment type="similarity">
    <text evidence="6">Belongs to the AUP1 family.</text>
</comment>
<dbReference type="SMART" id="SM00546">
    <property type="entry name" value="CUE"/>
    <property type="match status" value="1"/>
</dbReference>
<dbReference type="AlphaFoldDB" id="A0AA88IE11"/>
<evidence type="ECO:0000256" key="3">
    <source>
        <dbReference type="ARBA" id="ARBA00022677"/>
    </source>
</evidence>
<dbReference type="PROSITE" id="PS51140">
    <property type="entry name" value="CUE"/>
    <property type="match status" value="1"/>
</dbReference>
<evidence type="ECO:0000256" key="2">
    <source>
        <dbReference type="ARBA" id="ARBA00004502"/>
    </source>
</evidence>
<reference evidence="12" key="1">
    <citation type="submission" date="2023-07" db="EMBL/GenBank/DDBJ databases">
        <title>Chromosome-level genome assembly of Artemia franciscana.</title>
        <authorList>
            <person name="Jo E."/>
        </authorList>
    </citation>
    <scope>NUCLEOTIDE SEQUENCE</scope>
    <source>
        <tissue evidence="12">Whole body</tissue>
    </source>
</reference>
<feature type="compositionally biased region" description="Low complexity" evidence="9">
    <location>
        <begin position="444"/>
        <end position="463"/>
    </location>
</feature>
<name>A0AA88IE11_ARTSF</name>
<dbReference type="PANTHER" id="PTHR15486">
    <property type="entry name" value="ANCIENT UBIQUITOUS PROTEIN"/>
    <property type="match status" value="1"/>
</dbReference>
<comment type="caution">
    <text evidence="12">The sequence shown here is derived from an EMBL/GenBank/DDBJ whole genome shotgun (WGS) entry which is preliminary data.</text>
</comment>
<evidence type="ECO:0000256" key="1">
    <source>
        <dbReference type="ARBA" id="ARBA00004406"/>
    </source>
</evidence>
<evidence type="ECO:0000256" key="9">
    <source>
        <dbReference type="SAM" id="MobiDB-lite"/>
    </source>
</evidence>
<feature type="domain" description="CUE" evidence="11">
    <location>
        <begin position="390"/>
        <end position="432"/>
    </location>
</feature>
<dbReference type="InterPro" id="IPR003892">
    <property type="entry name" value="CUE"/>
</dbReference>
<evidence type="ECO:0000256" key="7">
    <source>
        <dbReference type="ARBA" id="ARBA00035685"/>
    </source>
</evidence>
<dbReference type="InterPro" id="IPR002123">
    <property type="entry name" value="Plipid/glycerol_acylTrfase"/>
</dbReference>